<dbReference type="Pfam" id="PF03985">
    <property type="entry name" value="Paf1"/>
    <property type="match status" value="1"/>
</dbReference>
<sequence length="416" mass="46702">MSLSKSKLDLLVRVRYNNNLPPPPCPPKMLTIETNPKRYARPEFIDAVVDDTPIPMVVDAELGMPLDLSLWDCLWDEAADEDDLNPSSDPMHLPQLDPADEYLAADWTGPATQSSAMGVHSTVASGSATGNSTPVAQSIPWLRRTEYITGSSSASKPAIVEQLRTQAPPVDISHAAQIASIEGTFASCNESFHLDSLVHPLKKGLKAVDSYEILPDADIWENAYDLFRFAERPGERPNDTEDPRLDCAILRPMESDGDHFLAYYLTETDEAALEFKERRAAVAPYQIQEEEWETVYQFVRDYETVMIEKEVPNEFLLLLEEGASPDQRARGAYYKSIERKMILKKRRANLHEEYQDKWEIIRLTHAAIGPEEVDERDDARAEVLDPMFTVRLMSGRGDADADADGEIDQDAVPVHV</sequence>
<dbReference type="STRING" id="1884261.A0A5C3QKL2"/>
<name>A0A5C3QKL2_9AGAR</name>
<dbReference type="PANTHER" id="PTHR23188">
    <property type="entry name" value="RNA POLYMERASE II-ASSOCIATED FACTOR 1 HOMOLOG"/>
    <property type="match status" value="1"/>
</dbReference>
<gene>
    <name evidence="4" type="ORF">BDV98DRAFT_528587</name>
</gene>
<accession>A0A5C3QKL2</accession>
<dbReference type="InterPro" id="IPR007133">
    <property type="entry name" value="RNA_pol_II-assoc_Paf1"/>
</dbReference>
<dbReference type="Proteomes" id="UP000305067">
    <property type="component" value="Unassembled WGS sequence"/>
</dbReference>
<dbReference type="GO" id="GO:0016593">
    <property type="term" value="C:Cdc73/Paf1 complex"/>
    <property type="evidence" value="ECO:0007669"/>
    <property type="project" value="InterPro"/>
</dbReference>
<dbReference type="GO" id="GO:0000993">
    <property type="term" value="F:RNA polymerase II complex binding"/>
    <property type="evidence" value="ECO:0007669"/>
    <property type="project" value="TreeGrafter"/>
</dbReference>
<dbReference type="GO" id="GO:0006368">
    <property type="term" value="P:transcription elongation by RNA polymerase II"/>
    <property type="evidence" value="ECO:0007669"/>
    <property type="project" value="InterPro"/>
</dbReference>
<organism evidence="4 5">
    <name type="scientific">Pterulicium gracile</name>
    <dbReference type="NCBI Taxonomy" id="1884261"/>
    <lineage>
        <taxon>Eukaryota</taxon>
        <taxon>Fungi</taxon>
        <taxon>Dikarya</taxon>
        <taxon>Basidiomycota</taxon>
        <taxon>Agaricomycotina</taxon>
        <taxon>Agaricomycetes</taxon>
        <taxon>Agaricomycetidae</taxon>
        <taxon>Agaricales</taxon>
        <taxon>Pleurotineae</taxon>
        <taxon>Pterulaceae</taxon>
        <taxon>Pterulicium</taxon>
    </lineage>
</organism>
<keyword evidence="5" id="KW-1185">Reference proteome</keyword>
<dbReference type="AlphaFoldDB" id="A0A5C3QKL2"/>
<dbReference type="EMBL" id="ML178823">
    <property type="protein sequence ID" value="TFL01908.1"/>
    <property type="molecule type" value="Genomic_DNA"/>
</dbReference>
<evidence type="ECO:0000256" key="1">
    <source>
        <dbReference type="ARBA" id="ARBA00004123"/>
    </source>
</evidence>
<dbReference type="PANTHER" id="PTHR23188:SF12">
    <property type="entry name" value="RNA POLYMERASE II-ASSOCIATED FACTOR 1 HOMOLOG"/>
    <property type="match status" value="1"/>
</dbReference>
<evidence type="ECO:0000256" key="2">
    <source>
        <dbReference type="ARBA" id="ARBA00007560"/>
    </source>
</evidence>
<comment type="subcellular location">
    <subcellularLocation>
        <location evidence="1">Nucleus</location>
    </subcellularLocation>
</comment>
<evidence type="ECO:0000256" key="3">
    <source>
        <dbReference type="ARBA" id="ARBA00023242"/>
    </source>
</evidence>
<evidence type="ECO:0000313" key="4">
    <source>
        <dbReference type="EMBL" id="TFL01908.1"/>
    </source>
</evidence>
<proteinExistence type="inferred from homology"/>
<keyword evidence="3" id="KW-0539">Nucleus</keyword>
<dbReference type="OrthoDB" id="10260285at2759"/>
<dbReference type="GO" id="GO:0003682">
    <property type="term" value="F:chromatin binding"/>
    <property type="evidence" value="ECO:0007669"/>
    <property type="project" value="TreeGrafter"/>
</dbReference>
<reference evidence="4 5" key="1">
    <citation type="journal article" date="2019" name="Nat. Ecol. Evol.">
        <title>Megaphylogeny resolves global patterns of mushroom evolution.</title>
        <authorList>
            <person name="Varga T."/>
            <person name="Krizsan K."/>
            <person name="Foldi C."/>
            <person name="Dima B."/>
            <person name="Sanchez-Garcia M."/>
            <person name="Sanchez-Ramirez S."/>
            <person name="Szollosi G.J."/>
            <person name="Szarkandi J.G."/>
            <person name="Papp V."/>
            <person name="Albert L."/>
            <person name="Andreopoulos W."/>
            <person name="Angelini C."/>
            <person name="Antonin V."/>
            <person name="Barry K.W."/>
            <person name="Bougher N.L."/>
            <person name="Buchanan P."/>
            <person name="Buyck B."/>
            <person name="Bense V."/>
            <person name="Catcheside P."/>
            <person name="Chovatia M."/>
            <person name="Cooper J."/>
            <person name="Damon W."/>
            <person name="Desjardin D."/>
            <person name="Finy P."/>
            <person name="Geml J."/>
            <person name="Haridas S."/>
            <person name="Hughes K."/>
            <person name="Justo A."/>
            <person name="Karasinski D."/>
            <person name="Kautmanova I."/>
            <person name="Kiss B."/>
            <person name="Kocsube S."/>
            <person name="Kotiranta H."/>
            <person name="LaButti K.M."/>
            <person name="Lechner B.E."/>
            <person name="Liimatainen K."/>
            <person name="Lipzen A."/>
            <person name="Lukacs Z."/>
            <person name="Mihaltcheva S."/>
            <person name="Morgado L.N."/>
            <person name="Niskanen T."/>
            <person name="Noordeloos M.E."/>
            <person name="Ohm R.A."/>
            <person name="Ortiz-Santana B."/>
            <person name="Ovrebo C."/>
            <person name="Racz N."/>
            <person name="Riley R."/>
            <person name="Savchenko A."/>
            <person name="Shiryaev A."/>
            <person name="Soop K."/>
            <person name="Spirin V."/>
            <person name="Szebenyi C."/>
            <person name="Tomsovsky M."/>
            <person name="Tulloss R.E."/>
            <person name="Uehling J."/>
            <person name="Grigoriev I.V."/>
            <person name="Vagvolgyi C."/>
            <person name="Papp T."/>
            <person name="Martin F.M."/>
            <person name="Miettinen O."/>
            <person name="Hibbett D.S."/>
            <person name="Nagy L.G."/>
        </authorList>
    </citation>
    <scope>NUCLEOTIDE SEQUENCE [LARGE SCALE GENOMIC DNA]</scope>
    <source>
        <strain evidence="4 5">CBS 309.79</strain>
    </source>
</reference>
<comment type="similarity">
    <text evidence="2">Belongs to the PAF1 family.</text>
</comment>
<evidence type="ECO:0000313" key="5">
    <source>
        <dbReference type="Proteomes" id="UP000305067"/>
    </source>
</evidence>
<protein>
    <submittedName>
        <fullName evidence="4">RNA polymerase II-associated</fullName>
    </submittedName>
</protein>